<proteinExistence type="predicted"/>
<evidence type="ECO:0000313" key="2">
    <source>
        <dbReference type="Proteomes" id="UP000827986"/>
    </source>
</evidence>
<name>A0A9D3X366_9SAUR</name>
<protein>
    <submittedName>
        <fullName evidence="1">Uncharacterized protein</fullName>
    </submittedName>
</protein>
<dbReference type="AlphaFoldDB" id="A0A9D3X366"/>
<sequence length="124" mass="14279">MTCPLLRTILSKPDIKSRGGHVRQCRYTPGQCFFASKTKAFQGTWQPRPSRRAKENSWFYHVVGMKKILLLSVPFQGQCSRAGSLYHVLAEGSTWRCLLHEKYPEKSGCVNYRRKCISFFASPF</sequence>
<evidence type="ECO:0000313" key="1">
    <source>
        <dbReference type="EMBL" id="KAH1171828.1"/>
    </source>
</evidence>
<accession>A0A9D3X366</accession>
<comment type="caution">
    <text evidence="1">The sequence shown here is derived from an EMBL/GenBank/DDBJ whole genome shotgun (WGS) entry which is preliminary data.</text>
</comment>
<dbReference type="EMBL" id="JAHDVG010000483">
    <property type="protein sequence ID" value="KAH1171828.1"/>
    <property type="molecule type" value="Genomic_DNA"/>
</dbReference>
<organism evidence="1 2">
    <name type="scientific">Mauremys mutica</name>
    <name type="common">yellowpond turtle</name>
    <dbReference type="NCBI Taxonomy" id="74926"/>
    <lineage>
        <taxon>Eukaryota</taxon>
        <taxon>Metazoa</taxon>
        <taxon>Chordata</taxon>
        <taxon>Craniata</taxon>
        <taxon>Vertebrata</taxon>
        <taxon>Euteleostomi</taxon>
        <taxon>Archelosauria</taxon>
        <taxon>Testudinata</taxon>
        <taxon>Testudines</taxon>
        <taxon>Cryptodira</taxon>
        <taxon>Durocryptodira</taxon>
        <taxon>Testudinoidea</taxon>
        <taxon>Geoemydidae</taxon>
        <taxon>Geoemydinae</taxon>
        <taxon>Mauremys</taxon>
    </lineage>
</organism>
<reference evidence="1" key="1">
    <citation type="submission" date="2021-09" db="EMBL/GenBank/DDBJ databases">
        <title>The genome of Mauremys mutica provides insights into the evolution of semi-aquatic lifestyle.</title>
        <authorList>
            <person name="Gong S."/>
            <person name="Gao Y."/>
        </authorList>
    </citation>
    <scope>NUCLEOTIDE SEQUENCE</scope>
    <source>
        <strain evidence="1">MM-2020</strain>
        <tissue evidence="1">Muscle</tissue>
    </source>
</reference>
<dbReference type="Proteomes" id="UP000827986">
    <property type="component" value="Unassembled WGS sequence"/>
</dbReference>
<gene>
    <name evidence="1" type="ORF">KIL84_007446</name>
</gene>
<keyword evidence="2" id="KW-1185">Reference proteome</keyword>